<sequence length="30" mass="3593">MKLIRLLNLVLFLIFYSSCIIFIKFTGKKE</sequence>
<organism evidence="2 3">
    <name type="scientific">Fusobacterium necrophorum subsp. funduliforme B35</name>
    <dbReference type="NCBI Taxonomy" id="1226633"/>
    <lineage>
        <taxon>Bacteria</taxon>
        <taxon>Fusobacteriati</taxon>
        <taxon>Fusobacteriota</taxon>
        <taxon>Fusobacteriia</taxon>
        <taxon>Fusobacteriales</taxon>
        <taxon>Fusobacteriaceae</taxon>
        <taxon>Fusobacterium</taxon>
    </lineage>
</organism>
<proteinExistence type="predicted"/>
<evidence type="ECO:0000256" key="1">
    <source>
        <dbReference type="SAM" id="Phobius"/>
    </source>
</evidence>
<dbReference type="Proteomes" id="UP000031184">
    <property type="component" value="Unassembled WGS sequence"/>
</dbReference>
<accession>A0A0B4ELH1</accession>
<keyword evidence="1" id="KW-0472">Membrane</keyword>
<feature type="transmembrane region" description="Helical" evidence="1">
    <location>
        <begin position="6"/>
        <end position="25"/>
    </location>
</feature>
<reference evidence="2 3" key="1">
    <citation type="submission" date="2013-08" db="EMBL/GenBank/DDBJ databases">
        <title>An opportunistic ruminal bacterium that causes liver abscesses in cattle.</title>
        <authorList>
            <person name="Benahmed F.H."/>
            <person name="Rasmussen M."/>
            <person name="Harbottle H."/>
            <person name="Soppet D."/>
            <person name="Nagaraja T.G."/>
            <person name="Davidson M."/>
        </authorList>
    </citation>
    <scope>NUCLEOTIDE SEQUENCE [LARGE SCALE GENOMIC DNA]</scope>
    <source>
        <strain evidence="2 3">B35</strain>
    </source>
</reference>
<dbReference type="EMBL" id="AUZI01000004">
    <property type="protein sequence ID" value="KID50351.1"/>
    <property type="molecule type" value="Genomic_DNA"/>
</dbReference>
<evidence type="ECO:0000313" key="2">
    <source>
        <dbReference type="EMBL" id="KID50351.1"/>
    </source>
</evidence>
<dbReference type="AlphaFoldDB" id="A0A0B4ELH1"/>
<protein>
    <submittedName>
        <fullName evidence="2">Uncharacterized protein</fullName>
    </submittedName>
</protein>
<comment type="caution">
    <text evidence="2">The sequence shown here is derived from an EMBL/GenBank/DDBJ whole genome shotgun (WGS) entry which is preliminary data.</text>
</comment>
<gene>
    <name evidence="2" type="ORF">C095_00275</name>
</gene>
<evidence type="ECO:0000313" key="3">
    <source>
        <dbReference type="Proteomes" id="UP000031184"/>
    </source>
</evidence>
<name>A0A0B4ELH1_9FUSO</name>
<keyword evidence="1" id="KW-0812">Transmembrane</keyword>
<keyword evidence="1" id="KW-1133">Transmembrane helix</keyword>